<dbReference type="Pfam" id="PF04212">
    <property type="entry name" value="MIT"/>
    <property type="match status" value="1"/>
</dbReference>
<feature type="compositionally biased region" description="Polar residues" evidence="1">
    <location>
        <begin position="145"/>
        <end position="167"/>
    </location>
</feature>
<feature type="compositionally biased region" description="Polar residues" evidence="1">
    <location>
        <begin position="482"/>
        <end position="506"/>
    </location>
</feature>
<feature type="region of interest" description="Disordered" evidence="1">
    <location>
        <begin position="106"/>
        <end position="168"/>
    </location>
</feature>
<name>A0A9N9B187_9GLOM</name>
<sequence>MATNTTSHHLTPHPTSSRQRNPPSPRTQSKSILSIALQKAQAAVQFDAANNVAAALDAYKQTVELLFQVIDKAVNEPDRRRLQLIHDTYADRIRLLSTIVDSADNDNEKDLISSDQNDDDNDITTQNSKDSNVNANSLHRADSIGQKSVSENDSQTDGNEITSSSSMIRDINGKSVEIDNSHNNETHLVNETVLTNGVDHHNRNDTVDYITPQPKRLSLLSHRSNTSVSTSRSWISMKSFVSDKTTPASIYEVTVDVDGAKPVADSSDNGESTSRSSDLDSSSEDIDSAINDYLQNSDSYGASSEIMEENSSYQNQGSSSSQQRQEKTGMEKENSQANSLSRSSSLRLSIGNRLFVPPPPPKIAPPTTPPSPSDQFRQNEASVFSPPDKSALMGRRSTSPTIVPPPSVVKQPNAPSSASLHETVNESMLGSSSQTMSDEDDDKVSVKSVPNSFTRPSSSSMEKLLSKALPQGRRPAPLPLVPQNSRIVPTRTPSNPNLVATPNNSVLPRRAASNPGNTPKKTGSVRFFNSNSQSSSNPLAPIPGTPSSPWMSSFSVISPPLGSPGFGPPSGMFRSETPSSSSSKHNDASYSGCLSNPLPNTFFYDYPHMSSNNRLFEPSPNDLHLNPFWLMKLLERTMTTGGYLTPKLFIPRNLWLQGHVKLAAIDTKISSCEVVSTCLMKLTKTTFNDMDNLAKELEYIDPILEGLQNSLARKLNYIESTNGKGRQSTSSLMNWGSKLSRGLDRMGMGNAMVRTEEASGYVEVLLKVFQQAGVV</sequence>
<feature type="region of interest" description="Disordered" evidence="1">
    <location>
        <begin position="565"/>
        <end position="589"/>
    </location>
</feature>
<evidence type="ECO:0000256" key="1">
    <source>
        <dbReference type="SAM" id="MobiDB-lite"/>
    </source>
</evidence>
<organism evidence="3 4">
    <name type="scientific">Funneliformis caledonium</name>
    <dbReference type="NCBI Taxonomy" id="1117310"/>
    <lineage>
        <taxon>Eukaryota</taxon>
        <taxon>Fungi</taxon>
        <taxon>Fungi incertae sedis</taxon>
        <taxon>Mucoromycota</taxon>
        <taxon>Glomeromycotina</taxon>
        <taxon>Glomeromycetes</taxon>
        <taxon>Glomerales</taxon>
        <taxon>Glomeraceae</taxon>
        <taxon>Funneliformis</taxon>
    </lineage>
</organism>
<accession>A0A9N9B187</accession>
<comment type="caution">
    <text evidence="3">The sequence shown here is derived from an EMBL/GenBank/DDBJ whole genome shotgun (WGS) entry which is preliminary data.</text>
</comment>
<feature type="compositionally biased region" description="Polar residues" evidence="1">
    <location>
        <begin position="413"/>
        <end position="436"/>
    </location>
</feature>
<feature type="compositionally biased region" description="Pro residues" evidence="1">
    <location>
        <begin position="356"/>
        <end position="372"/>
    </location>
</feature>
<dbReference type="PANTHER" id="PTHR37327">
    <property type="entry name" value="CHROMOSOME 1, WHOLE GENOME SHOTGUN SEQUENCE"/>
    <property type="match status" value="1"/>
</dbReference>
<feature type="compositionally biased region" description="Low complexity" evidence="1">
    <location>
        <begin position="1"/>
        <end position="17"/>
    </location>
</feature>
<evidence type="ECO:0000313" key="3">
    <source>
        <dbReference type="EMBL" id="CAG8547602.1"/>
    </source>
</evidence>
<feature type="compositionally biased region" description="Low complexity" evidence="1">
    <location>
        <begin position="311"/>
        <end position="323"/>
    </location>
</feature>
<dbReference type="InterPro" id="IPR036181">
    <property type="entry name" value="MIT_dom_sf"/>
</dbReference>
<feature type="non-terminal residue" evidence="3">
    <location>
        <position position="1"/>
    </location>
</feature>
<dbReference type="SUPFAM" id="SSF116846">
    <property type="entry name" value="MIT domain"/>
    <property type="match status" value="1"/>
</dbReference>
<dbReference type="Gene3D" id="1.20.58.80">
    <property type="entry name" value="Phosphotransferase system, lactose/cellobiose-type IIA subunit"/>
    <property type="match status" value="1"/>
</dbReference>
<feature type="compositionally biased region" description="Polar residues" evidence="1">
    <location>
        <begin position="450"/>
        <end position="461"/>
    </location>
</feature>
<feature type="compositionally biased region" description="Low complexity" evidence="1">
    <location>
        <begin position="339"/>
        <end position="349"/>
    </location>
</feature>
<evidence type="ECO:0000259" key="2">
    <source>
        <dbReference type="Pfam" id="PF04212"/>
    </source>
</evidence>
<feature type="region of interest" description="Disordered" evidence="1">
    <location>
        <begin position="1"/>
        <end position="30"/>
    </location>
</feature>
<feature type="compositionally biased region" description="Polar residues" evidence="1">
    <location>
        <begin position="18"/>
        <end position="30"/>
    </location>
</feature>
<proteinExistence type="predicted"/>
<feature type="compositionally biased region" description="Polar residues" evidence="1">
    <location>
        <begin position="576"/>
        <end position="589"/>
    </location>
</feature>
<feature type="domain" description="MIT" evidence="2">
    <location>
        <begin position="34"/>
        <end position="96"/>
    </location>
</feature>
<protein>
    <submittedName>
        <fullName evidence="3">3710_t:CDS:1</fullName>
    </submittedName>
</protein>
<dbReference type="InterPro" id="IPR007330">
    <property type="entry name" value="MIT_dom"/>
</dbReference>
<reference evidence="3" key="1">
    <citation type="submission" date="2021-06" db="EMBL/GenBank/DDBJ databases">
        <authorList>
            <person name="Kallberg Y."/>
            <person name="Tangrot J."/>
            <person name="Rosling A."/>
        </authorList>
    </citation>
    <scope>NUCLEOTIDE SEQUENCE</scope>
    <source>
        <strain evidence="3">UK204</strain>
    </source>
</reference>
<evidence type="ECO:0000313" key="4">
    <source>
        <dbReference type="Proteomes" id="UP000789570"/>
    </source>
</evidence>
<gene>
    <name evidence="3" type="ORF">FCALED_LOCUS5953</name>
</gene>
<dbReference type="Proteomes" id="UP000789570">
    <property type="component" value="Unassembled WGS sequence"/>
</dbReference>
<keyword evidence="4" id="KW-1185">Reference proteome</keyword>
<feature type="region of interest" description="Disordered" evidence="1">
    <location>
        <begin position="306"/>
        <end position="544"/>
    </location>
</feature>
<dbReference type="PANTHER" id="PTHR37327:SF1">
    <property type="entry name" value="MICROTUBULE INTERACTING AND TRANSPORT DOMAIN-CONTAINING PROTEIN"/>
    <property type="match status" value="1"/>
</dbReference>
<feature type="compositionally biased region" description="Basic and acidic residues" evidence="1">
    <location>
        <begin position="324"/>
        <end position="334"/>
    </location>
</feature>
<dbReference type="AlphaFoldDB" id="A0A9N9B187"/>
<dbReference type="EMBL" id="CAJVPQ010001356">
    <property type="protein sequence ID" value="CAG8547602.1"/>
    <property type="molecule type" value="Genomic_DNA"/>
</dbReference>
<feature type="non-terminal residue" evidence="3">
    <location>
        <position position="775"/>
    </location>
</feature>
<feature type="region of interest" description="Disordered" evidence="1">
    <location>
        <begin position="261"/>
        <end position="284"/>
    </location>
</feature>
<dbReference type="OrthoDB" id="2245455at2759"/>